<dbReference type="Gene3D" id="3.40.50.720">
    <property type="entry name" value="NAD(P)-binding Rossmann-like Domain"/>
    <property type="match status" value="1"/>
</dbReference>
<evidence type="ECO:0000256" key="2">
    <source>
        <dbReference type="ARBA" id="ARBA00023002"/>
    </source>
</evidence>
<comment type="caution">
    <text evidence="5">The sequence shown here is derived from an EMBL/GenBank/DDBJ whole genome shotgun (WGS) entry which is preliminary data.</text>
</comment>
<dbReference type="InterPro" id="IPR015815">
    <property type="entry name" value="HIBADH-related"/>
</dbReference>
<protein>
    <submittedName>
        <fullName evidence="5">NAD(P)-dependent oxidoreductase</fullName>
    </submittedName>
</protein>
<proteinExistence type="inferred from homology"/>
<dbReference type="OrthoDB" id="4535742at2"/>
<dbReference type="PANTHER" id="PTHR43580:SF2">
    <property type="entry name" value="CYTOKINE-LIKE NUCLEAR FACTOR N-PAC"/>
    <property type="match status" value="1"/>
</dbReference>
<evidence type="ECO:0000313" key="5">
    <source>
        <dbReference type="EMBL" id="TMR07445.1"/>
    </source>
</evidence>
<dbReference type="InterPro" id="IPR006115">
    <property type="entry name" value="6PGDH_NADP-bd"/>
</dbReference>
<dbReference type="InterPro" id="IPR013328">
    <property type="entry name" value="6PGD_dom2"/>
</dbReference>
<sequence length="305" mass="31971">MSEISGTNDVRPAVTVIGLGEMGTALATAFLDGGHPTTVWNRTPGKADALVSKGARRAGTVREAVAAGPLVVVNVKGNTAARDILESAGTALAGRAVVNLTDGTSAEVTAVAEWAADQGAHYLHGQIMTIAPGIGHPDAVVFYGGEKAVYDRFHPALRLLSGRASLIADDPRAPVLYGMAVHGTMWGTLNGFLHAAALLSNEGIQVSRFLEDATPSVSALLSFLPSIAEAVDRNDHAVEYGALKHHLPSVEDLFQESRSRGIDDDLPAYTLALVAKAIDEGHANDNYSRLIDHFTNPQNGPTTTP</sequence>
<dbReference type="PANTHER" id="PTHR43580">
    <property type="entry name" value="OXIDOREDUCTASE GLYR1-RELATED"/>
    <property type="match status" value="1"/>
</dbReference>
<feature type="domain" description="6-phosphogluconate dehydrogenase NADP-binding" evidence="3">
    <location>
        <begin position="14"/>
        <end position="161"/>
    </location>
</feature>
<dbReference type="Gene3D" id="1.10.1040.10">
    <property type="entry name" value="N-(1-d-carboxylethyl)-l-norvaline Dehydrogenase, domain 2"/>
    <property type="match status" value="1"/>
</dbReference>
<dbReference type="GO" id="GO:0003677">
    <property type="term" value="F:DNA binding"/>
    <property type="evidence" value="ECO:0007669"/>
    <property type="project" value="TreeGrafter"/>
</dbReference>
<dbReference type="InterPro" id="IPR048666">
    <property type="entry name" value="RedAm-like_C"/>
</dbReference>
<dbReference type="EMBL" id="VCKW01000001">
    <property type="protein sequence ID" value="TMR07445.1"/>
    <property type="molecule type" value="Genomic_DNA"/>
</dbReference>
<organism evidence="5 6">
    <name type="scientific">Actinomadura soli</name>
    <dbReference type="NCBI Taxonomy" id="2508997"/>
    <lineage>
        <taxon>Bacteria</taxon>
        <taxon>Bacillati</taxon>
        <taxon>Actinomycetota</taxon>
        <taxon>Actinomycetes</taxon>
        <taxon>Streptosporangiales</taxon>
        <taxon>Thermomonosporaceae</taxon>
        <taxon>Actinomadura</taxon>
    </lineage>
</organism>
<dbReference type="PIRSF" id="PIRSF000103">
    <property type="entry name" value="HIBADH"/>
    <property type="match status" value="1"/>
</dbReference>
<comment type="similarity">
    <text evidence="1">Belongs to the HIBADH-related family.</text>
</comment>
<evidence type="ECO:0000259" key="3">
    <source>
        <dbReference type="Pfam" id="PF03446"/>
    </source>
</evidence>
<dbReference type="Pfam" id="PF21761">
    <property type="entry name" value="RedAm-like_C"/>
    <property type="match status" value="1"/>
</dbReference>
<dbReference type="RefSeq" id="WP_138642952.1">
    <property type="nucleotide sequence ID" value="NZ_VCKW01000001.1"/>
</dbReference>
<dbReference type="GO" id="GO:0140673">
    <property type="term" value="P:transcription elongation-coupled chromatin remodeling"/>
    <property type="evidence" value="ECO:0007669"/>
    <property type="project" value="TreeGrafter"/>
</dbReference>
<dbReference type="GO" id="GO:0031491">
    <property type="term" value="F:nucleosome binding"/>
    <property type="evidence" value="ECO:0007669"/>
    <property type="project" value="TreeGrafter"/>
</dbReference>
<dbReference type="GO" id="GO:0016491">
    <property type="term" value="F:oxidoreductase activity"/>
    <property type="evidence" value="ECO:0007669"/>
    <property type="project" value="UniProtKB-KW"/>
</dbReference>
<dbReference type="AlphaFoldDB" id="A0A5C4JL20"/>
<gene>
    <name evidence="5" type="ORF">ETD83_00205</name>
</gene>
<evidence type="ECO:0000259" key="4">
    <source>
        <dbReference type="Pfam" id="PF21761"/>
    </source>
</evidence>
<dbReference type="Proteomes" id="UP000309174">
    <property type="component" value="Unassembled WGS sequence"/>
</dbReference>
<keyword evidence="2" id="KW-0560">Oxidoreductase</keyword>
<name>A0A5C4JL20_9ACTN</name>
<dbReference type="Pfam" id="PF03446">
    <property type="entry name" value="NAD_binding_2"/>
    <property type="match status" value="1"/>
</dbReference>
<dbReference type="GO" id="GO:0050661">
    <property type="term" value="F:NADP binding"/>
    <property type="evidence" value="ECO:0007669"/>
    <property type="project" value="InterPro"/>
</dbReference>
<reference evidence="5 6" key="1">
    <citation type="submission" date="2019-05" db="EMBL/GenBank/DDBJ databases">
        <title>Draft genome sequence of Actinomadura sp. 14C53.</title>
        <authorList>
            <person name="Saricaoglu S."/>
            <person name="Isik K."/>
        </authorList>
    </citation>
    <scope>NUCLEOTIDE SEQUENCE [LARGE SCALE GENOMIC DNA]</scope>
    <source>
        <strain evidence="5 6">14C53</strain>
    </source>
</reference>
<keyword evidence="6" id="KW-1185">Reference proteome</keyword>
<dbReference type="SUPFAM" id="SSF51735">
    <property type="entry name" value="NAD(P)-binding Rossmann-fold domains"/>
    <property type="match status" value="1"/>
</dbReference>
<accession>A0A5C4JL20</accession>
<dbReference type="InterPro" id="IPR036291">
    <property type="entry name" value="NAD(P)-bd_dom_sf"/>
</dbReference>
<evidence type="ECO:0000256" key="1">
    <source>
        <dbReference type="ARBA" id="ARBA00009080"/>
    </source>
</evidence>
<dbReference type="InterPro" id="IPR051265">
    <property type="entry name" value="HIBADH-related_NP60_sf"/>
</dbReference>
<evidence type="ECO:0000313" key="6">
    <source>
        <dbReference type="Proteomes" id="UP000309174"/>
    </source>
</evidence>
<feature type="domain" description="NADPH-dependent reductive aminase-like C-terminal" evidence="4">
    <location>
        <begin position="170"/>
        <end position="294"/>
    </location>
</feature>
<dbReference type="GO" id="GO:0000785">
    <property type="term" value="C:chromatin"/>
    <property type="evidence" value="ECO:0007669"/>
    <property type="project" value="TreeGrafter"/>
</dbReference>